<protein>
    <submittedName>
        <fullName evidence="6">Nicotinamide riboside transporter PnuC</fullName>
    </submittedName>
</protein>
<comment type="caution">
    <text evidence="6">The sequence shown here is derived from an EMBL/GenBank/DDBJ whole genome shotgun (WGS) entry which is preliminary data.</text>
</comment>
<feature type="transmembrane region" description="Helical" evidence="5">
    <location>
        <begin position="126"/>
        <end position="151"/>
    </location>
</feature>
<dbReference type="AlphaFoldDB" id="A0A948X1Q7"/>
<keyword evidence="2 5" id="KW-0812">Transmembrane</keyword>
<dbReference type="Proteomes" id="UP000777303">
    <property type="component" value="Unassembled WGS sequence"/>
</dbReference>
<dbReference type="GO" id="GO:0034257">
    <property type="term" value="F:nicotinamide riboside transmembrane transporter activity"/>
    <property type="evidence" value="ECO:0007669"/>
    <property type="project" value="InterPro"/>
</dbReference>
<dbReference type="GO" id="GO:0016020">
    <property type="term" value="C:membrane"/>
    <property type="evidence" value="ECO:0007669"/>
    <property type="project" value="UniProtKB-SubCell"/>
</dbReference>
<accession>A0A948X1Q7</accession>
<feature type="transmembrane region" description="Helical" evidence="5">
    <location>
        <begin position="157"/>
        <end position="175"/>
    </location>
</feature>
<evidence type="ECO:0000256" key="3">
    <source>
        <dbReference type="ARBA" id="ARBA00022989"/>
    </source>
</evidence>
<evidence type="ECO:0000256" key="1">
    <source>
        <dbReference type="ARBA" id="ARBA00004141"/>
    </source>
</evidence>
<keyword evidence="4 5" id="KW-0472">Membrane</keyword>
<dbReference type="InterPro" id="IPR006419">
    <property type="entry name" value="NMN_transpt_PnuC"/>
</dbReference>
<feature type="transmembrane region" description="Helical" evidence="5">
    <location>
        <begin position="182"/>
        <end position="200"/>
    </location>
</feature>
<proteinExistence type="predicted"/>
<evidence type="ECO:0000313" key="7">
    <source>
        <dbReference type="Proteomes" id="UP000777303"/>
    </source>
</evidence>
<evidence type="ECO:0000256" key="5">
    <source>
        <dbReference type="SAM" id="Phobius"/>
    </source>
</evidence>
<evidence type="ECO:0000256" key="2">
    <source>
        <dbReference type="ARBA" id="ARBA00022692"/>
    </source>
</evidence>
<feature type="transmembrane region" description="Helical" evidence="5">
    <location>
        <begin position="43"/>
        <end position="63"/>
    </location>
</feature>
<sequence>MFNHPLKWFKHQVTGWPQQNYYLWWFALGCQIMTLVNGKIDTIAIVTFFGTMIGVLCILSINAAKSVNGILGIISASCLIYVGISAKNYLSCFEQVAYMLTLDFPVIFAVKSWNDETVNHIKTFTLGKWIIAITATIIVWVLSAVLIGKYTNDPRPWIDGLSFAVSLTAGIMCFFRYNNQYIWWLFSSIFQLILWGITYAQGGASLAMAVNSSIYLMNDILAFTTSPWFKAGRKKMGLNEIKK</sequence>
<feature type="transmembrane region" description="Helical" evidence="5">
    <location>
        <begin position="96"/>
        <end position="114"/>
    </location>
</feature>
<evidence type="ECO:0000313" key="6">
    <source>
        <dbReference type="EMBL" id="MBU3852198.1"/>
    </source>
</evidence>
<dbReference type="EMBL" id="JAHLFS010000068">
    <property type="protein sequence ID" value="MBU3852198.1"/>
    <property type="molecule type" value="Genomic_DNA"/>
</dbReference>
<dbReference type="PROSITE" id="PS51257">
    <property type="entry name" value="PROKAR_LIPOPROTEIN"/>
    <property type="match status" value="1"/>
</dbReference>
<feature type="transmembrane region" description="Helical" evidence="5">
    <location>
        <begin position="21"/>
        <end position="37"/>
    </location>
</feature>
<comment type="subcellular location">
    <subcellularLocation>
        <location evidence="1">Membrane</location>
        <topology evidence="1">Multi-pass membrane protein</topology>
    </subcellularLocation>
</comment>
<dbReference type="NCBIfam" id="TIGR01528">
    <property type="entry name" value="NMN_trans_PnuC"/>
    <property type="match status" value="1"/>
</dbReference>
<organism evidence="6 7">
    <name type="scientific">Candidatus Paralactobacillus gallistercoris</name>
    <dbReference type="NCBI Taxonomy" id="2838724"/>
    <lineage>
        <taxon>Bacteria</taxon>
        <taxon>Bacillati</taxon>
        <taxon>Bacillota</taxon>
        <taxon>Bacilli</taxon>
        <taxon>Lactobacillales</taxon>
        <taxon>Lactobacillaceae</taxon>
        <taxon>Lactobacillus</taxon>
    </lineage>
</organism>
<name>A0A948X1Q7_9LACO</name>
<reference evidence="6" key="1">
    <citation type="journal article" date="2021" name="PeerJ">
        <title>Extensive microbial diversity within the chicken gut microbiome revealed by metagenomics and culture.</title>
        <authorList>
            <person name="Gilroy R."/>
            <person name="Ravi A."/>
            <person name="Getino M."/>
            <person name="Pursley I."/>
            <person name="Horton D.L."/>
            <person name="Alikhan N.F."/>
            <person name="Baker D."/>
            <person name="Gharbi K."/>
            <person name="Hall N."/>
            <person name="Watson M."/>
            <person name="Adriaenssens E.M."/>
            <person name="Foster-Nyarko E."/>
            <person name="Jarju S."/>
            <person name="Secka A."/>
            <person name="Antonio M."/>
            <person name="Oren A."/>
            <person name="Chaudhuri R.R."/>
            <person name="La Ragione R."/>
            <person name="Hildebrand F."/>
            <person name="Pallen M.J."/>
        </authorList>
    </citation>
    <scope>NUCLEOTIDE SEQUENCE</scope>
    <source>
        <strain evidence="6">F6-6636</strain>
    </source>
</reference>
<gene>
    <name evidence="6" type="primary">pnuC</name>
    <name evidence="6" type="ORF">H9901_05825</name>
</gene>
<feature type="transmembrane region" description="Helical" evidence="5">
    <location>
        <begin position="70"/>
        <end position="90"/>
    </location>
</feature>
<feature type="transmembrane region" description="Helical" evidence="5">
    <location>
        <begin position="206"/>
        <end position="229"/>
    </location>
</feature>
<evidence type="ECO:0000256" key="4">
    <source>
        <dbReference type="ARBA" id="ARBA00023136"/>
    </source>
</evidence>
<reference evidence="6" key="2">
    <citation type="submission" date="2021-04" db="EMBL/GenBank/DDBJ databases">
        <authorList>
            <person name="Gilroy R."/>
        </authorList>
    </citation>
    <scope>NUCLEOTIDE SEQUENCE</scope>
    <source>
        <strain evidence="6">F6-6636</strain>
    </source>
</reference>
<keyword evidence="3 5" id="KW-1133">Transmembrane helix</keyword>
<dbReference type="Pfam" id="PF04973">
    <property type="entry name" value="NMN_transporter"/>
    <property type="match status" value="1"/>
</dbReference>